<dbReference type="AlphaFoldDB" id="A0A653P3P7"/>
<proteinExistence type="predicted"/>
<evidence type="ECO:0000259" key="3">
    <source>
        <dbReference type="Pfam" id="PF25166"/>
    </source>
</evidence>
<dbReference type="InterPro" id="IPR057253">
    <property type="entry name" value="CoiA-like_N"/>
</dbReference>
<dbReference type="InterPro" id="IPR021176">
    <property type="entry name" value="Competence-induced_CoiA"/>
</dbReference>
<dbReference type="InterPro" id="IPR010330">
    <property type="entry name" value="CoiA_nuc"/>
</dbReference>
<evidence type="ECO:0000313" key="4">
    <source>
        <dbReference type="EMBL" id="VXB23836.1"/>
    </source>
</evidence>
<name>A0A653P3P7_BACAB</name>
<accession>A0A653P3P7</accession>
<gene>
    <name evidence="4" type="ORF">BACI348_40260</name>
</gene>
<dbReference type="Pfam" id="PF25166">
    <property type="entry name" value="CoiA_C"/>
    <property type="match status" value="1"/>
</dbReference>
<reference evidence="4 5" key="1">
    <citation type="submission" date="2019-10" db="EMBL/GenBank/DDBJ databases">
        <authorList>
            <person name="Karimi E."/>
        </authorList>
    </citation>
    <scope>NUCLEOTIDE SEQUENCE [LARGE SCALE GENOMIC DNA]</scope>
    <source>
        <strain evidence="4">Bacillus sp. 348</strain>
    </source>
</reference>
<dbReference type="Pfam" id="PF25164">
    <property type="entry name" value="CoiA_N"/>
    <property type="match status" value="1"/>
</dbReference>
<dbReference type="InterPro" id="IPR057252">
    <property type="entry name" value="CoiA_C"/>
</dbReference>
<evidence type="ECO:0000313" key="5">
    <source>
        <dbReference type="Proteomes" id="UP000433089"/>
    </source>
</evidence>
<organism evidence="4 5">
    <name type="scientific">Bacillus altitudinis</name>
    <dbReference type="NCBI Taxonomy" id="293387"/>
    <lineage>
        <taxon>Bacteria</taxon>
        <taxon>Bacillati</taxon>
        <taxon>Bacillota</taxon>
        <taxon>Bacilli</taxon>
        <taxon>Bacillales</taxon>
        <taxon>Bacillaceae</taxon>
        <taxon>Bacillus</taxon>
    </lineage>
</organism>
<feature type="domain" description="Competence protein CoiA C-terminal" evidence="3">
    <location>
        <begin position="273"/>
        <end position="420"/>
    </location>
</feature>
<evidence type="ECO:0008006" key="6">
    <source>
        <dbReference type="Google" id="ProtNLM"/>
    </source>
</evidence>
<feature type="domain" description="Competence protein CoiA nuclease-like" evidence="1">
    <location>
        <begin position="110"/>
        <end position="253"/>
    </location>
</feature>
<protein>
    <recommendedName>
        <fullName evidence="6">Competence protein</fullName>
    </recommendedName>
</protein>
<feature type="domain" description="Competence protein CoiA-like N-terminal" evidence="2">
    <location>
        <begin position="58"/>
        <end position="105"/>
    </location>
</feature>
<evidence type="ECO:0000259" key="2">
    <source>
        <dbReference type="Pfam" id="PF25164"/>
    </source>
</evidence>
<dbReference type="Pfam" id="PF06054">
    <property type="entry name" value="CoiA_nuc"/>
    <property type="match status" value="1"/>
</dbReference>
<evidence type="ECO:0000259" key="1">
    <source>
        <dbReference type="Pfam" id="PF06054"/>
    </source>
</evidence>
<dbReference type="Proteomes" id="UP000433089">
    <property type="component" value="Unassembled WGS sequence"/>
</dbReference>
<sequence length="428" mass="50142">MILLRESRLKSCFDTLKVHFPYSLSCERKSYNTVIKEQGAKYMNAAIMENGKLVRITQHLTKRRLEHVRATCKFYCPECRQEVLLKLGEHRVHHFAHKQLSACPLASTGETAYHQAGKMALKDWLTQLGYEPLLEKYVSNIQQRPDVTVAIENKSYAIEFQCANISWKELHKRTEGLQAAGLYPIWIIGANRLKRMAGQLFSFSSIHWGILRQSKNRRLIFYCPIQNRFIHLDQLLVFQPTKICASMTVRPPSAYRQLPALLSVSSSNHQLYKEWLKCIRQFRERPPRILANESKRLRTIFYEHHQTAWPFLPTELFIPLTEAYIFSSPVYVWQGCLYDWMVRKGKEQVTIHLLLKEIKRCVQNKEVKLRYTNVTIEEIKGVIISYVRALVNLGFLYMTKEGNYQVTSNQKPIRTADEAIKRDAFLFH</sequence>
<dbReference type="PIRSF" id="PIRSF007487">
    <property type="entry name" value="Competence-induced_CoiA_bac"/>
    <property type="match status" value="1"/>
</dbReference>
<dbReference type="EMBL" id="CABWLH010000009">
    <property type="protein sequence ID" value="VXB23836.1"/>
    <property type="molecule type" value="Genomic_DNA"/>
</dbReference>